<feature type="domain" description="Thiamine pyrophosphate enzyme TPP-binding" evidence="3">
    <location>
        <begin position="387"/>
        <end position="521"/>
    </location>
</feature>
<dbReference type="InterPro" id="IPR029061">
    <property type="entry name" value="THDP-binding"/>
</dbReference>
<dbReference type="Proteomes" id="UP000571950">
    <property type="component" value="Unassembled WGS sequence"/>
</dbReference>
<dbReference type="GO" id="GO:0030976">
    <property type="term" value="F:thiamine pyrophosphate binding"/>
    <property type="evidence" value="ECO:0007669"/>
    <property type="project" value="InterPro"/>
</dbReference>
<gene>
    <name evidence="5" type="ORF">GGR43_004152</name>
</gene>
<dbReference type="InterPro" id="IPR012001">
    <property type="entry name" value="Thiamin_PyroP_enz_TPP-bd_dom"/>
</dbReference>
<dbReference type="PANTHER" id="PTHR18968:SF86">
    <property type="entry name" value="ACETOLACTATE SYNTHASE LARGE SUBUNIT ILVX-RELATED"/>
    <property type="match status" value="1"/>
</dbReference>
<dbReference type="GO" id="GO:0050660">
    <property type="term" value="F:flavin adenine dinucleotide binding"/>
    <property type="evidence" value="ECO:0007669"/>
    <property type="project" value="TreeGrafter"/>
</dbReference>
<comment type="similarity">
    <text evidence="1">Belongs to the TPP enzyme family.</text>
</comment>
<protein>
    <submittedName>
        <fullName evidence="5">Acetolactate synthase-1/2/3 large subunit</fullName>
        <ecNumber evidence="5">2.2.1.6</ecNumber>
    </submittedName>
</protein>
<reference evidence="5 6" key="1">
    <citation type="submission" date="2020-08" db="EMBL/GenBank/DDBJ databases">
        <title>Genomic Encyclopedia of Type Strains, Phase IV (KMG-IV): sequencing the most valuable type-strain genomes for metagenomic binning, comparative biology and taxonomic classification.</title>
        <authorList>
            <person name="Goeker M."/>
        </authorList>
    </citation>
    <scope>NUCLEOTIDE SEQUENCE [LARGE SCALE GENOMIC DNA]</scope>
    <source>
        <strain evidence="5 6">DSM 26189</strain>
    </source>
</reference>
<dbReference type="RefSeq" id="WP_188073687.1">
    <property type="nucleotide sequence ID" value="NZ_BSPS01000017.1"/>
</dbReference>
<organism evidence="5 6">
    <name type="scientific">Sphingobium jiangsuense</name>
    <dbReference type="NCBI Taxonomy" id="870476"/>
    <lineage>
        <taxon>Bacteria</taxon>
        <taxon>Pseudomonadati</taxon>
        <taxon>Pseudomonadota</taxon>
        <taxon>Alphaproteobacteria</taxon>
        <taxon>Sphingomonadales</taxon>
        <taxon>Sphingomonadaceae</taxon>
        <taxon>Sphingobium</taxon>
    </lineage>
</organism>
<dbReference type="GO" id="GO:0044281">
    <property type="term" value="P:small molecule metabolic process"/>
    <property type="evidence" value="ECO:0007669"/>
    <property type="project" value="UniProtKB-ARBA"/>
</dbReference>
<evidence type="ECO:0000313" key="6">
    <source>
        <dbReference type="Proteomes" id="UP000571950"/>
    </source>
</evidence>
<sequence>MVQDTPRNSTPTGAESLIHSLAASGVDICFANPGTSEMHFVVALDRILSIRPILGLFEGAVTGMADGYARMTGKPAVTLLHLGSGLGNGIANLHNAKRAQSPVVNIVGEHATYHLQWDTPLVSDIESLARPVSRWVRRTQSAATVGADAAQAVAAARGAPGGVATLILPADAAWSEGGAPAPPIVPIAAAMPSDAAIDRAATLLKSGRRTVIMARGPALQRDGLHQLGRIAAATGAELMCDGQAPRVTRGSGLPAVERVPYRAETAMERFAGIANLILVGTHPPVPVFAYPNYPSWILPEGMTIHYLAQEHEDGVAALAAVAGMVDGGGQSRPVSAAELPGCPSGSLDQFAIGAILARLMPEQAIISDEAATNGLGPMMATAGAPMHDWLSNTGGAIGQGIPLATGAAVGAPGRKVINLQADGSAMYTLQALWTQARERLDVVTILFSNRSYAILTQELQRVGASDAGPRALSMFDLGNPDLDWTKLAEAMGVEASRATTPQEFEAQLAAALAKTGPHLIEAVI</sequence>
<dbReference type="EMBL" id="JACIDT010000023">
    <property type="protein sequence ID" value="MBB3928408.1"/>
    <property type="molecule type" value="Genomic_DNA"/>
</dbReference>
<comment type="caution">
    <text evidence="5">The sequence shown here is derived from an EMBL/GenBank/DDBJ whole genome shotgun (WGS) entry which is preliminary data.</text>
</comment>
<name>A0A7W6FRV9_9SPHN</name>
<keyword evidence="2" id="KW-0786">Thiamine pyrophosphate</keyword>
<dbReference type="InterPro" id="IPR011766">
    <property type="entry name" value="TPP_enzyme_TPP-bd"/>
</dbReference>
<evidence type="ECO:0000256" key="1">
    <source>
        <dbReference type="ARBA" id="ARBA00007812"/>
    </source>
</evidence>
<dbReference type="InterPro" id="IPR045229">
    <property type="entry name" value="TPP_enz"/>
</dbReference>
<evidence type="ECO:0000259" key="3">
    <source>
        <dbReference type="Pfam" id="PF02775"/>
    </source>
</evidence>
<accession>A0A7W6FRV9</accession>
<feature type="domain" description="Thiamine pyrophosphate enzyme N-terminal TPP-binding" evidence="4">
    <location>
        <begin position="12"/>
        <end position="116"/>
    </location>
</feature>
<dbReference type="CDD" id="cd02002">
    <property type="entry name" value="TPP_BFDC"/>
    <property type="match status" value="1"/>
</dbReference>
<dbReference type="Gene3D" id="3.40.50.970">
    <property type="match status" value="2"/>
</dbReference>
<dbReference type="Pfam" id="PF02776">
    <property type="entry name" value="TPP_enzyme_N"/>
    <property type="match status" value="1"/>
</dbReference>
<dbReference type="CDD" id="cd07035">
    <property type="entry name" value="TPP_PYR_POX_like"/>
    <property type="match status" value="1"/>
</dbReference>
<dbReference type="EC" id="2.2.1.6" evidence="5"/>
<dbReference type="GO" id="GO:0003984">
    <property type="term" value="F:acetolactate synthase activity"/>
    <property type="evidence" value="ECO:0007669"/>
    <property type="project" value="UniProtKB-EC"/>
</dbReference>
<dbReference type="Pfam" id="PF02775">
    <property type="entry name" value="TPP_enzyme_C"/>
    <property type="match status" value="1"/>
</dbReference>
<dbReference type="SUPFAM" id="SSF52518">
    <property type="entry name" value="Thiamin diphosphate-binding fold (THDP-binding)"/>
    <property type="match status" value="2"/>
</dbReference>
<dbReference type="PANTHER" id="PTHR18968">
    <property type="entry name" value="THIAMINE PYROPHOSPHATE ENZYMES"/>
    <property type="match status" value="1"/>
</dbReference>
<proteinExistence type="inferred from homology"/>
<evidence type="ECO:0000259" key="4">
    <source>
        <dbReference type="Pfam" id="PF02776"/>
    </source>
</evidence>
<evidence type="ECO:0000313" key="5">
    <source>
        <dbReference type="EMBL" id="MBB3928408.1"/>
    </source>
</evidence>
<dbReference type="AlphaFoldDB" id="A0A7W6FRV9"/>
<keyword evidence="6" id="KW-1185">Reference proteome</keyword>
<dbReference type="NCBIfam" id="NF005760">
    <property type="entry name" value="PRK07586.1"/>
    <property type="match status" value="1"/>
</dbReference>
<keyword evidence="5" id="KW-0808">Transferase</keyword>
<evidence type="ECO:0000256" key="2">
    <source>
        <dbReference type="ARBA" id="ARBA00023052"/>
    </source>
</evidence>